<feature type="region of interest" description="Disordered" evidence="13">
    <location>
        <begin position="1180"/>
        <end position="1221"/>
    </location>
</feature>
<dbReference type="GO" id="GO:0022843">
    <property type="term" value="F:voltage-gated monoatomic cation channel activity"/>
    <property type="evidence" value="ECO:0007669"/>
    <property type="project" value="UniProtKB-ARBA"/>
</dbReference>
<keyword evidence="9 12" id="KW-0472">Membrane</keyword>
<keyword evidence="12" id="KW-0915">Sodium</keyword>
<dbReference type="FunFam" id="1.10.287.70:FF:000047">
    <property type="entry name" value="Sodium channel protein"/>
    <property type="match status" value="1"/>
</dbReference>
<feature type="non-terminal residue" evidence="16">
    <location>
        <position position="1287"/>
    </location>
</feature>
<evidence type="ECO:0000259" key="14">
    <source>
        <dbReference type="Pfam" id="PF00520"/>
    </source>
</evidence>
<feature type="region of interest" description="Disordered" evidence="13">
    <location>
        <begin position="1144"/>
        <end position="1166"/>
    </location>
</feature>
<feature type="compositionally biased region" description="Low complexity" evidence="13">
    <location>
        <begin position="1204"/>
        <end position="1213"/>
    </location>
</feature>
<feature type="compositionally biased region" description="Basic and acidic residues" evidence="13">
    <location>
        <begin position="156"/>
        <end position="170"/>
    </location>
</feature>
<feature type="transmembrane region" description="Helical" evidence="12">
    <location>
        <begin position="629"/>
        <end position="650"/>
    </location>
</feature>
<evidence type="ECO:0000256" key="4">
    <source>
        <dbReference type="ARBA" id="ARBA00022692"/>
    </source>
</evidence>
<dbReference type="GO" id="GO:0005248">
    <property type="term" value="F:voltage-gated sodium channel activity"/>
    <property type="evidence" value="ECO:0007669"/>
    <property type="project" value="InterPro"/>
</dbReference>
<keyword evidence="3" id="KW-1003">Cell membrane</keyword>
<dbReference type="PANTHER" id="PTHR10037:SF62">
    <property type="entry name" value="SODIUM CHANNEL PROTEIN 60E"/>
    <property type="match status" value="1"/>
</dbReference>
<feature type="transmembrane region" description="Helical" evidence="12">
    <location>
        <begin position="288"/>
        <end position="308"/>
    </location>
</feature>
<feature type="domain" description="Voltage-dependent L-type calcium channel IQ-associated" evidence="15">
    <location>
        <begin position="864"/>
        <end position="904"/>
    </location>
</feature>
<gene>
    <name evidence="16" type="ORF">ILUMI_27401</name>
</gene>
<dbReference type="InterPro" id="IPR043203">
    <property type="entry name" value="VGCC_Ca_Na"/>
</dbReference>
<dbReference type="PANTHER" id="PTHR10037">
    <property type="entry name" value="VOLTAGE-GATED CATION CHANNEL CALCIUM AND SODIUM"/>
    <property type="match status" value="1"/>
</dbReference>
<keyword evidence="2 12" id="KW-0813">Transport</keyword>
<feature type="transmembrane region" description="Helical" evidence="12">
    <location>
        <begin position="345"/>
        <end position="367"/>
    </location>
</feature>
<dbReference type="InterPro" id="IPR031649">
    <property type="entry name" value="GPHH_dom"/>
</dbReference>
<keyword evidence="7 12" id="KW-1133">Transmembrane helix</keyword>
<dbReference type="FunFam" id="1.20.120.350:FF:000039">
    <property type="entry name" value="Sodium channel protein"/>
    <property type="match status" value="1"/>
</dbReference>
<evidence type="ECO:0000256" key="3">
    <source>
        <dbReference type="ARBA" id="ARBA00022475"/>
    </source>
</evidence>
<evidence type="ECO:0000313" key="16">
    <source>
        <dbReference type="EMBL" id="KAF2878774.1"/>
    </source>
</evidence>
<keyword evidence="6 12" id="KW-0851">Voltage-gated channel</keyword>
<evidence type="ECO:0000256" key="6">
    <source>
        <dbReference type="ARBA" id="ARBA00022882"/>
    </source>
</evidence>
<dbReference type="PRINTS" id="PR00170">
    <property type="entry name" value="NACHANNEL"/>
</dbReference>
<dbReference type="EMBL" id="VTPC01091291">
    <property type="protein sequence ID" value="KAF2878774.1"/>
    <property type="molecule type" value="Genomic_DNA"/>
</dbReference>
<evidence type="ECO:0000256" key="7">
    <source>
        <dbReference type="ARBA" id="ARBA00022989"/>
    </source>
</evidence>
<dbReference type="SUPFAM" id="SSF81324">
    <property type="entry name" value="Voltage-gated potassium channels"/>
    <property type="match status" value="2"/>
</dbReference>
<feature type="compositionally biased region" description="Basic and acidic residues" evidence="13">
    <location>
        <begin position="128"/>
        <end position="141"/>
    </location>
</feature>
<evidence type="ECO:0000313" key="17">
    <source>
        <dbReference type="Proteomes" id="UP000801492"/>
    </source>
</evidence>
<name>A0A8K0FY77_IGNLU</name>
<feature type="transmembrane region" description="Helical" evidence="12">
    <location>
        <begin position="719"/>
        <end position="747"/>
    </location>
</feature>
<keyword evidence="11 12" id="KW-0407">Ion channel</keyword>
<dbReference type="GO" id="GO:0086010">
    <property type="term" value="P:membrane depolarization during action potential"/>
    <property type="evidence" value="ECO:0007669"/>
    <property type="project" value="TreeGrafter"/>
</dbReference>
<keyword evidence="10" id="KW-1015">Disulfide bond</keyword>
<dbReference type="Gene3D" id="1.20.120.350">
    <property type="entry name" value="Voltage-gated potassium channels. Chain C"/>
    <property type="match status" value="2"/>
</dbReference>
<dbReference type="CDD" id="cd13433">
    <property type="entry name" value="Na_channel_gate"/>
    <property type="match status" value="1"/>
</dbReference>
<feature type="domain" description="Ion transport" evidence="14">
    <location>
        <begin position="284"/>
        <end position="550"/>
    </location>
</feature>
<dbReference type="PROSITE" id="PS50096">
    <property type="entry name" value="IQ"/>
    <property type="match status" value="1"/>
</dbReference>
<comment type="function">
    <text evidence="12">Mediates the voltage-dependent sodium ion permeability of excitable membranes. Assuming opened or closed conformations in response to the voltage difference across the membrane, the protein forms a sodium-selective channel through which Na(+) ions may pass in accordance with their electrochemical gradient.</text>
</comment>
<feature type="compositionally biased region" description="Polar residues" evidence="13">
    <location>
        <begin position="145"/>
        <end position="155"/>
    </location>
</feature>
<evidence type="ECO:0000256" key="11">
    <source>
        <dbReference type="ARBA" id="ARBA00023303"/>
    </source>
</evidence>
<keyword evidence="4 12" id="KW-0812">Transmembrane</keyword>
<keyword evidence="12" id="KW-0739">Sodium transport</keyword>
<dbReference type="Pfam" id="PF00520">
    <property type="entry name" value="Ion_trans"/>
    <property type="match status" value="2"/>
</dbReference>
<evidence type="ECO:0000259" key="15">
    <source>
        <dbReference type="Pfam" id="PF16905"/>
    </source>
</evidence>
<feature type="compositionally biased region" description="Acidic residues" evidence="13">
    <location>
        <begin position="1266"/>
        <end position="1281"/>
    </location>
</feature>
<evidence type="ECO:0000256" key="1">
    <source>
        <dbReference type="ARBA" id="ARBA00004651"/>
    </source>
</evidence>
<dbReference type="GO" id="GO:0019228">
    <property type="term" value="P:neuronal action potential"/>
    <property type="evidence" value="ECO:0007669"/>
    <property type="project" value="TreeGrafter"/>
</dbReference>
<comment type="similarity">
    <text evidence="12">Belongs to the sodium channel (TC 1.A.1.10) family.</text>
</comment>
<feature type="compositionally biased region" description="Basic residues" evidence="13">
    <location>
        <begin position="1028"/>
        <end position="1039"/>
    </location>
</feature>
<feature type="transmembrane region" description="Helical" evidence="12">
    <location>
        <begin position="317"/>
        <end position="339"/>
    </location>
</feature>
<dbReference type="Gene3D" id="1.10.238.10">
    <property type="entry name" value="EF-hand"/>
    <property type="match status" value="1"/>
</dbReference>
<dbReference type="FunFam" id="1.20.120.350:FF:000053">
    <property type="entry name" value="Sodium channel protein"/>
    <property type="match status" value="1"/>
</dbReference>
<reference evidence="16" key="1">
    <citation type="submission" date="2019-08" db="EMBL/GenBank/DDBJ databases">
        <title>The genome of the North American firefly Photinus pyralis.</title>
        <authorList>
            <consortium name="Photinus pyralis genome working group"/>
            <person name="Fallon T.R."/>
            <person name="Sander Lower S.E."/>
            <person name="Weng J.-K."/>
        </authorList>
    </citation>
    <scope>NUCLEOTIDE SEQUENCE</scope>
    <source>
        <strain evidence="16">TRF0915ILg1</strain>
        <tissue evidence="16">Whole body</tissue>
    </source>
</reference>
<accession>A0A8K0FY77</accession>
<dbReference type="InterPro" id="IPR001696">
    <property type="entry name" value="Na_channel_asu"/>
</dbReference>
<feature type="transmembrane region" description="Helical" evidence="12">
    <location>
        <begin position="399"/>
        <end position="425"/>
    </location>
</feature>
<evidence type="ECO:0000256" key="13">
    <source>
        <dbReference type="SAM" id="MobiDB-lite"/>
    </source>
</evidence>
<dbReference type="Pfam" id="PF16905">
    <property type="entry name" value="GPHH"/>
    <property type="match status" value="1"/>
</dbReference>
<feature type="domain" description="Ion transport" evidence="14">
    <location>
        <begin position="601"/>
        <end position="852"/>
    </location>
</feature>
<feature type="transmembrane region" description="Helical" evidence="12">
    <location>
        <begin position="603"/>
        <end position="623"/>
    </location>
</feature>
<evidence type="ECO:0000256" key="9">
    <source>
        <dbReference type="ARBA" id="ARBA00023136"/>
    </source>
</evidence>
<dbReference type="InterPro" id="IPR044564">
    <property type="entry name" value="Na_chnl_inactivation_gate"/>
</dbReference>
<dbReference type="OrthoDB" id="2984333at2759"/>
<feature type="compositionally biased region" description="Basic and acidic residues" evidence="13">
    <location>
        <begin position="1247"/>
        <end position="1262"/>
    </location>
</feature>
<dbReference type="Proteomes" id="UP000801492">
    <property type="component" value="Unassembled WGS sequence"/>
</dbReference>
<keyword evidence="8 12" id="KW-0406">Ion transport</keyword>
<dbReference type="InterPro" id="IPR005821">
    <property type="entry name" value="Ion_trans_dom"/>
</dbReference>
<keyword evidence="12" id="KW-0894">Sodium channel</keyword>
<dbReference type="FunFam" id="1.10.238.10:FF:000150">
    <property type="entry name" value="Sodium channel protein"/>
    <property type="match status" value="1"/>
</dbReference>
<keyword evidence="17" id="KW-1185">Reference proteome</keyword>
<feature type="region of interest" description="Disordered" evidence="13">
    <location>
        <begin position="1028"/>
        <end position="1047"/>
    </location>
</feature>
<protein>
    <recommendedName>
        <fullName evidence="12">Sodium channel protein</fullName>
    </recommendedName>
</protein>
<feature type="transmembrane region" description="Helical" evidence="12">
    <location>
        <begin position="662"/>
        <end position="681"/>
    </location>
</feature>
<evidence type="ECO:0000256" key="8">
    <source>
        <dbReference type="ARBA" id="ARBA00023065"/>
    </source>
</evidence>
<evidence type="ECO:0000256" key="2">
    <source>
        <dbReference type="ARBA" id="ARBA00022448"/>
    </source>
</evidence>
<sequence length="1287" mass="147961">EVGDESNIAKSFERIQTLIQQRRRKRALARELRQNESNSRLEQIVREVMQRQAEEKEFNKGLHTKAFQETVIGFPKDKIYNRSYQEAMNRPISLISYDSSEYRDILQETEHSKRFSTLINGNFDEKEENEKSTPKRGEKTKLHSHISSSRGTTCSDSKEEATDETVELRHLNRGTSGDTETEETTLYRSSSKEKEDETNRPWQTLVSYVDEITVGGRRNSKGQYVDGIGNFPGFGRSKPAKVPPNCFPRRCYEQCLFWETFTKLNSYKRFMRVRSDILAVVDTPAFEWFILFLIFASSVTLCFEDIYLDENPRLKKILYWTNLAFCIIFLVEMFLKWIALGFHKYFTSFWTLLDFSIVFVSVFSLLIEENENLKVLRSLRTLRALRPLRAISRWQGMRIVVNALMYAIPSIFNVLLVCLVFWLIFSIMGVQFFGGKFYKCLDEDGELLPISIIENKYDCLSNNFTWINSKVSFDHVGIAYLALFQVATFEGWMEVMADAVDARGVHLQPQREANLYAYIYFVIFIVCGSFFTLNLFIGVIIDNFNMLKKKYEGGVLEMFLTESQKHYYTAMKKLGRKKPQKVIKRPMNQFLAMFYDLSNSRRFEIAIFILIFLNMLTMGIEHYNQPHAVFFILEVSNAFFTTVFGLEAIVKILGLRFNYFTVPWNVFDFLLVLASILGILMEDIMIDFPVSPTLLRVVRVFRIGRILRLIKAAKGIRKLLFALVVSLPALFNIGALLALVTFIYAIIGMSLFGHVRQTGALDDMVNFQTFGHSMHLLFRLMTSAGWNDVLESLMIEPPDCDPHFRSQSNGDCGYPLLSITYFTSFIIINYMIIINMYIAIILENFNQAHQEEEIGIVEDDLEMFYIRWSKYDPHATQFIRFAQLSDFIASLDPPLGISKPNTVALVSFNLPIAKGNRIHCLDILHALVKHVLGHVEETDTFRQLQEQMDIKFKKQFPTRKQLEIVSSTRIWKRQDKAAKLIQKTFREYIKKKRERERELERDVEDEQTQTSSPGGGWQGRLSAFLHVHRGSRASSRKSSRASDASDLSELGGPWLNLPLLLLSSAANMAPEELDLARESADVSIMVSGATPQATTPTTPSLPAHPRRRSIYNFFLRHQDAVETPDDSASPPLFKKGFKPIATSQALQAETPAEPKPKRGSLIRRNLDRIGSCKVRTTSAAVPINQRAESEPPNGTDVSILVTEPSPDSPSSRPSLHRQQSEATVVQVLVHRESEEYHQDEDVPDLQPHNEEIDQNRELEHCIIDVGCDDEEEDDDDDDDDDDKRWDS</sequence>
<feature type="compositionally biased region" description="Basic and acidic residues" evidence="13">
    <location>
        <begin position="190"/>
        <end position="199"/>
    </location>
</feature>
<organism evidence="16 17">
    <name type="scientific">Ignelater luminosus</name>
    <name type="common">Cucubano</name>
    <name type="synonym">Pyrophorus luminosus</name>
    <dbReference type="NCBI Taxonomy" id="2038154"/>
    <lineage>
        <taxon>Eukaryota</taxon>
        <taxon>Metazoa</taxon>
        <taxon>Ecdysozoa</taxon>
        <taxon>Arthropoda</taxon>
        <taxon>Hexapoda</taxon>
        <taxon>Insecta</taxon>
        <taxon>Pterygota</taxon>
        <taxon>Neoptera</taxon>
        <taxon>Endopterygota</taxon>
        <taxon>Coleoptera</taxon>
        <taxon>Polyphaga</taxon>
        <taxon>Elateriformia</taxon>
        <taxon>Elateroidea</taxon>
        <taxon>Elateridae</taxon>
        <taxon>Agrypninae</taxon>
        <taxon>Pyrophorini</taxon>
        <taxon>Ignelater</taxon>
    </lineage>
</organism>
<feature type="region of interest" description="Disordered" evidence="13">
    <location>
        <begin position="1233"/>
        <end position="1287"/>
    </location>
</feature>
<comment type="caution">
    <text evidence="12">Lacks conserved residue(s) required for the propagation of feature annotation.</text>
</comment>
<comment type="subcellular location">
    <subcellularLocation>
        <location evidence="1 12">Cell membrane</location>
        <topology evidence="1 12">Multi-pass membrane protein</topology>
    </subcellularLocation>
</comment>
<feature type="transmembrane region" description="Helical" evidence="12">
    <location>
        <begin position="517"/>
        <end position="541"/>
    </location>
</feature>
<dbReference type="GO" id="GO:0001518">
    <property type="term" value="C:voltage-gated sodium channel complex"/>
    <property type="evidence" value="ECO:0007669"/>
    <property type="project" value="UniProtKB-UniRule"/>
</dbReference>
<evidence type="ECO:0000256" key="10">
    <source>
        <dbReference type="ARBA" id="ARBA00023157"/>
    </source>
</evidence>
<dbReference type="InterPro" id="IPR027359">
    <property type="entry name" value="Volt_channel_dom_sf"/>
</dbReference>
<feature type="region of interest" description="Disordered" evidence="13">
    <location>
        <begin position="120"/>
        <end position="199"/>
    </location>
</feature>
<proteinExistence type="inferred from homology"/>
<comment type="caution">
    <text evidence="16">The sequence shown here is derived from an EMBL/GenBank/DDBJ whole genome shotgun (WGS) entry which is preliminary data.</text>
</comment>
<evidence type="ECO:0000256" key="12">
    <source>
        <dbReference type="RuleBase" id="RU361132"/>
    </source>
</evidence>
<keyword evidence="5" id="KW-0677">Repeat</keyword>
<feature type="transmembrane region" description="Helical" evidence="12">
    <location>
        <begin position="819"/>
        <end position="842"/>
    </location>
</feature>
<evidence type="ECO:0000256" key="5">
    <source>
        <dbReference type="ARBA" id="ARBA00022737"/>
    </source>
</evidence>
<dbReference type="Gene3D" id="1.10.287.70">
    <property type="match status" value="2"/>
</dbReference>
<feature type="region of interest" description="Disordered" evidence="13">
    <location>
        <begin position="996"/>
        <end position="1018"/>
    </location>
</feature>